<dbReference type="AlphaFoldDB" id="A0ABD0JVD9"/>
<evidence type="ECO:0000256" key="1">
    <source>
        <dbReference type="SAM" id="SignalP"/>
    </source>
</evidence>
<dbReference type="EMBL" id="JACVVK020000321">
    <property type="protein sequence ID" value="KAK7478605.1"/>
    <property type="molecule type" value="Genomic_DNA"/>
</dbReference>
<keyword evidence="1" id="KW-0732">Signal</keyword>
<organism evidence="2 3">
    <name type="scientific">Batillaria attramentaria</name>
    <dbReference type="NCBI Taxonomy" id="370345"/>
    <lineage>
        <taxon>Eukaryota</taxon>
        <taxon>Metazoa</taxon>
        <taxon>Spiralia</taxon>
        <taxon>Lophotrochozoa</taxon>
        <taxon>Mollusca</taxon>
        <taxon>Gastropoda</taxon>
        <taxon>Caenogastropoda</taxon>
        <taxon>Sorbeoconcha</taxon>
        <taxon>Cerithioidea</taxon>
        <taxon>Batillariidae</taxon>
        <taxon>Batillaria</taxon>
    </lineage>
</organism>
<gene>
    <name evidence="2" type="ORF">BaRGS_00030137</name>
</gene>
<dbReference type="Proteomes" id="UP001519460">
    <property type="component" value="Unassembled WGS sequence"/>
</dbReference>
<name>A0ABD0JVD9_9CAEN</name>
<evidence type="ECO:0000313" key="3">
    <source>
        <dbReference type="Proteomes" id="UP001519460"/>
    </source>
</evidence>
<comment type="caution">
    <text evidence="2">The sequence shown here is derived from an EMBL/GenBank/DDBJ whole genome shotgun (WGS) entry which is preliminary data.</text>
</comment>
<keyword evidence="3" id="KW-1185">Reference proteome</keyword>
<feature type="signal peptide" evidence="1">
    <location>
        <begin position="1"/>
        <end position="27"/>
    </location>
</feature>
<reference evidence="2 3" key="1">
    <citation type="journal article" date="2023" name="Sci. Data">
        <title>Genome assembly of the Korean intertidal mud-creeper Batillaria attramentaria.</title>
        <authorList>
            <person name="Patra A.K."/>
            <person name="Ho P.T."/>
            <person name="Jun S."/>
            <person name="Lee S.J."/>
            <person name="Kim Y."/>
            <person name="Won Y.J."/>
        </authorList>
    </citation>
    <scope>NUCLEOTIDE SEQUENCE [LARGE SCALE GENOMIC DNA]</scope>
    <source>
        <strain evidence="2">Wonlab-2016</strain>
    </source>
</reference>
<evidence type="ECO:0000313" key="2">
    <source>
        <dbReference type="EMBL" id="KAK7478605.1"/>
    </source>
</evidence>
<accession>A0ABD0JVD9</accession>
<feature type="chain" id="PRO_5044850271" evidence="1">
    <location>
        <begin position="28"/>
        <end position="173"/>
    </location>
</feature>
<sequence>MAARLVVSAVLALSLLQSNLLSSKVSADTSAADDTSCTSQHALDTGRQLAERFATDGELSREGFSRLLADVAHHLQVHSLADLGKYCAQNEKAEEGGMAVEADDGVNCSQLLIQVIPHCNLISVLLRVCMSKNVAAHISAKGAAKHAGIRKRSSSLGQSVVLENHMGTTVGGK</sequence>
<protein>
    <submittedName>
        <fullName evidence="2">Uncharacterized protein</fullName>
    </submittedName>
</protein>
<proteinExistence type="predicted"/>